<reference evidence="3 4" key="1">
    <citation type="submission" date="2020-08" db="EMBL/GenBank/DDBJ databases">
        <title>Sequencing the genomes of 1000 actinobacteria strains.</title>
        <authorList>
            <person name="Klenk H.-P."/>
        </authorList>
    </citation>
    <scope>NUCLEOTIDE SEQUENCE [LARGE SCALE GENOMIC DNA]</scope>
    <source>
        <strain evidence="3 4">DSM 11053</strain>
    </source>
</reference>
<evidence type="ECO:0000313" key="4">
    <source>
        <dbReference type="Proteomes" id="UP000565572"/>
    </source>
</evidence>
<evidence type="ECO:0000256" key="1">
    <source>
        <dbReference type="SAM" id="MobiDB-lite"/>
    </source>
</evidence>
<comment type="caution">
    <text evidence="3">The sequence shown here is derived from an EMBL/GenBank/DDBJ whole genome shotgun (WGS) entry which is preliminary data.</text>
</comment>
<keyword evidence="2" id="KW-0812">Transmembrane</keyword>
<feature type="region of interest" description="Disordered" evidence="1">
    <location>
        <begin position="1"/>
        <end position="25"/>
    </location>
</feature>
<evidence type="ECO:0000313" key="3">
    <source>
        <dbReference type="EMBL" id="MBB3326510.1"/>
    </source>
</evidence>
<keyword evidence="2" id="KW-1133">Transmembrane helix</keyword>
<dbReference type="AlphaFoldDB" id="A0A7W5P6H5"/>
<dbReference type="EMBL" id="JACHZG010000001">
    <property type="protein sequence ID" value="MBB3326510.1"/>
    <property type="molecule type" value="Genomic_DNA"/>
</dbReference>
<feature type="transmembrane region" description="Helical" evidence="2">
    <location>
        <begin position="54"/>
        <end position="77"/>
    </location>
</feature>
<evidence type="ECO:0000256" key="2">
    <source>
        <dbReference type="SAM" id="Phobius"/>
    </source>
</evidence>
<organism evidence="3 4">
    <name type="scientific">Microlunatus antarcticus</name>
    <dbReference type="NCBI Taxonomy" id="53388"/>
    <lineage>
        <taxon>Bacteria</taxon>
        <taxon>Bacillati</taxon>
        <taxon>Actinomycetota</taxon>
        <taxon>Actinomycetes</taxon>
        <taxon>Propionibacteriales</taxon>
        <taxon>Propionibacteriaceae</taxon>
        <taxon>Microlunatus</taxon>
    </lineage>
</organism>
<keyword evidence="2" id="KW-0472">Membrane</keyword>
<keyword evidence="4" id="KW-1185">Reference proteome</keyword>
<accession>A0A7W5P6H5</accession>
<proteinExistence type="predicted"/>
<dbReference type="Proteomes" id="UP000565572">
    <property type="component" value="Unassembled WGS sequence"/>
</dbReference>
<protein>
    <submittedName>
        <fullName evidence="3">Uncharacterized protein</fullName>
    </submittedName>
</protein>
<name>A0A7W5P6H5_9ACTN</name>
<gene>
    <name evidence="3" type="ORF">FHX39_001454</name>
</gene>
<sequence>MRFVPPPGWPPAPPGWVPPPGWQPDPAWPPAPVGWRFWQETPAARRRVGRPGPALVSAFVAGGVLLVLALGFGVLLLSAPPQVRAPAPGPTSTAAPQTTTVAGWVRLDDRATATHDCEGQGRHADIAEGTAVVVSDQTGTELGDGTLTPYGSQGSVCSYTFSISGVPVDADTYTFAVGDRSPVVISAAELRSQAWSFEIRL</sequence>
<dbReference type="RefSeq" id="WP_183337446.1">
    <property type="nucleotide sequence ID" value="NZ_JACHZG010000001.1"/>
</dbReference>